<dbReference type="AlphaFoldDB" id="A0ABD3NAH1"/>
<name>A0ABD3NAH1_9STRA</name>
<evidence type="ECO:0000313" key="2">
    <source>
        <dbReference type="EMBL" id="KAL3772982.1"/>
    </source>
</evidence>
<evidence type="ECO:0000256" key="1">
    <source>
        <dbReference type="SAM" id="Coils"/>
    </source>
</evidence>
<keyword evidence="1" id="KW-0175">Coiled coil</keyword>
<gene>
    <name evidence="2" type="ORF">ACHAW5_005054</name>
</gene>
<dbReference type="Proteomes" id="UP001530315">
    <property type="component" value="Unassembled WGS sequence"/>
</dbReference>
<accession>A0ABD3NAH1</accession>
<organism evidence="2 3">
    <name type="scientific">Stephanodiscus triporus</name>
    <dbReference type="NCBI Taxonomy" id="2934178"/>
    <lineage>
        <taxon>Eukaryota</taxon>
        <taxon>Sar</taxon>
        <taxon>Stramenopiles</taxon>
        <taxon>Ochrophyta</taxon>
        <taxon>Bacillariophyta</taxon>
        <taxon>Coscinodiscophyceae</taxon>
        <taxon>Thalassiosirophycidae</taxon>
        <taxon>Stephanodiscales</taxon>
        <taxon>Stephanodiscaceae</taxon>
        <taxon>Stephanodiscus</taxon>
    </lineage>
</organism>
<comment type="caution">
    <text evidence="2">The sequence shown here is derived from an EMBL/GenBank/DDBJ whole genome shotgun (WGS) entry which is preliminary data.</text>
</comment>
<protein>
    <submittedName>
        <fullName evidence="2">Uncharacterized protein</fullName>
    </submittedName>
</protein>
<sequence>MRNNQETCIKELGKKLIRQAHVIKRQSEELDMRDKRDALRLEDVRRLEGLLENSRDRHEQMEAMLDRVARDQAKKTERICELEQVLEDKAFKVESVTNSWMRARNSLSPRGSS</sequence>
<feature type="coiled-coil region" evidence="1">
    <location>
        <begin position="44"/>
        <end position="71"/>
    </location>
</feature>
<evidence type="ECO:0000313" key="3">
    <source>
        <dbReference type="Proteomes" id="UP001530315"/>
    </source>
</evidence>
<dbReference type="EMBL" id="JALLAZ020001560">
    <property type="protein sequence ID" value="KAL3772982.1"/>
    <property type="molecule type" value="Genomic_DNA"/>
</dbReference>
<keyword evidence="3" id="KW-1185">Reference proteome</keyword>
<proteinExistence type="predicted"/>
<reference evidence="2 3" key="1">
    <citation type="submission" date="2024-10" db="EMBL/GenBank/DDBJ databases">
        <title>Updated reference genomes for cyclostephanoid diatoms.</title>
        <authorList>
            <person name="Roberts W.R."/>
            <person name="Alverson A.J."/>
        </authorList>
    </citation>
    <scope>NUCLEOTIDE SEQUENCE [LARGE SCALE GENOMIC DNA]</scope>
    <source>
        <strain evidence="2 3">AJA276-08</strain>
    </source>
</reference>